<evidence type="ECO:0000313" key="1">
    <source>
        <dbReference type="EMBL" id="JAH44870.1"/>
    </source>
</evidence>
<protein>
    <submittedName>
        <fullName evidence="1">Uncharacterized protein</fullName>
    </submittedName>
</protein>
<dbReference type="AlphaFoldDB" id="A0A0E9SW48"/>
<organism evidence="1">
    <name type="scientific">Anguilla anguilla</name>
    <name type="common">European freshwater eel</name>
    <name type="synonym">Muraena anguilla</name>
    <dbReference type="NCBI Taxonomy" id="7936"/>
    <lineage>
        <taxon>Eukaryota</taxon>
        <taxon>Metazoa</taxon>
        <taxon>Chordata</taxon>
        <taxon>Craniata</taxon>
        <taxon>Vertebrata</taxon>
        <taxon>Euteleostomi</taxon>
        <taxon>Actinopterygii</taxon>
        <taxon>Neopterygii</taxon>
        <taxon>Teleostei</taxon>
        <taxon>Anguilliformes</taxon>
        <taxon>Anguillidae</taxon>
        <taxon>Anguilla</taxon>
    </lineage>
</organism>
<proteinExistence type="predicted"/>
<reference evidence="1" key="1">
    <citation type="submission" date="2014-11" db="EMBL/GenBank/DDBJ databases">
        <authorList>
            <person name="Amaro Gonzalez C."/>
        </authorList>
    </citation>
    <scope>NUCLEOTIDE SEQUENCE</scope>
</reference>
<dbReference type="EMBL" id="GBXM01063707">
    <property type="protein sequence ID" value="JAH44870.1"/>
    <property type="molecule type" value="Transcribed_RNA"/>
</dbReference>
<name>A0A0E9SW48_ANGAN</name>
<reference evidence="1" key="2">
    <citation type="journal article" date="2015" name="Fish Shellfish Immunol.">
        <title>Early steps in the European eel (Anguilla anguilla)-Vibrio vulnificus interaction in the gills: Role of the RtxA13 toxin.</title>
        <authorList>
            <person name="Callol A."/>
            <person name="Pajuelo D."/>
            <person name="Ebbesson L."/>
            <person name="Teles M."/>
            <person name="MacKenzie S."/>
            <person name="Amaro C."/>
        </authorList>
    </citation>
    <scope>NUCLEOTIDE SEQUENCE</scope>
</reference>
<sequence length="62" mass="6901">MKTYRGSALSKAAQKLGEYITGYRVTHTDICATKKSRLNQDKHYSHAFPCSFEVGLMAFQGG</sequence>
<accession>A0A0E9SW48</accession>